<dbReference type="InterPro" id="IPR053185">
    <property type="entry name" value="SET_domain_protein"/>
</dbReference>
<dbReference type="Pfam" id="PF00856">
    <property type="entry name" value="SET"/>
    <property type="match status" value="1"/>
</dbReference>
<evidence type="ECO:0000313" key="3">
    <source>
        <dbReference type="EMBL" id="KIM31333.1"/>
    </source>
</evidence>
<dbReference type="Proteomes" id="UP000054097">
    <property type="component" value="Unassembled WGS sequence"/>
</dbReference>
<dbReference type="AlphaFoldDB" id="A0A0C2WZ19"/>
<feature type="compositionally biased region" description="Pro residues" evidence="1">
    <location>
        <begin position="1"/>
        <end position="11"/>
    </location>
</feature>
<feature type="domain" description="SET" evidence="2">
    <location>
        <begin position="38"/>
        <end position="203"/>
    </location>
</feature>
<name>A0A0C2WZ19_SERVB</name>
<dbReference type="InterPro" id="IPR001214">
    <property type="entry name" value="SET_dom"/>
</dbReference>
<dbReference type="OrthoDB" id="265717at2759"/>
<evidence type="ECO:0000259" key="2">
    <source>
        <dbReference type="PROSITE" id="PS50280"/>
    </source>
</evidence>
<dbReference type="HOGENOM" id="CLU_028281_0_0_1"/>
<accession>A0A0C2WZ19</accession>
<gene>
    <name evidence="3" type="ORF">M408DRAFT_257782</name>
</gene>
<protein>
    <recommendedName>
        <fullName evidence="2">SET domain-containing protein</fullName>
    </recommendedName>
</protein>
<dbReference type="PANTHER" id="PTHR47332:SF4">
    <property type="entry name" value="SET DOMAIN-CONTAINING PROTEIN 5"/>
    <property type="match status" value="1"/>
</dbReference>
<dbReference type="EMBL" id="KN824282">
    <property type="protein sequence ID" value="KIM31333.1"/>
    <property type="molecule type" value="Genomic_DNA"/>
</dbReference>
<evidence type="ECO:0000256" key="1">
    <source>
        <dbReference type="SAM" id="MobiDB-lite"/>
    </source>
</evidence>
<dbReference type="SUPFAM" id="SSF82199">
    <property type="entry name" value="SET domain"/>
    <property type="match status" value="1"/>
</dbReference>
<dbReference type="PROSITE" id="PS50280">
    <property type="entry name" value="SET"/>
    <property type="match status" value="1"/>
</dbReference>
<dbReference type="STRING" id="933852.A0A0C2WZ19"/>
<keyword evidence="4" id="KW-1185">Reference proteome</keyword>
<dbReference type="InterPro" id="IPR046341">
    <property type="entry name" value="SET_dom_sf"/>
</dbReference>
<reference evidence="3 4" key="1">
    <citation type="submission" date="2014-04" db="EMBL/GenBank/DDBJ databases">
        <authorList>
            <consortium name="DOE Joint Genome Institute"/>
            <person name="Kuo A."/>
            <person name="Zuccaro A."/>
            <person name="Kohler A."/>
            <person name="Nagy L.G."/>
            <person name="Floudas D."/>
            <person name="Copeland A."/>
            <person name="Barry K.W."/>
            <person name="Cichocki N."/>
            <person name="Veneault-Fourrey C."/>
            <person name="LaButti K."/>
            <person name="Lindquist E.A."/>
            <person name="Lipzen A."/>
            <person name="Lundell T."/>
            <person name="Morin E."/>
            <person name="Murat C."/>
            <person name="Sun H."/>
            <person name="Tunlid A."/>
            <person name="Henrissat B."/>
            <person name="Grigoriev I.V."/>
            <person name="Hibbett D.S."/>
            <person name="Martin F."/>
            <person name="Nordberg H.P."/>
            <person name="Cantor M.N."/>
            <person name="Hua S.X."/>
        </authorList>
    </citation>
    <scope>NUCLEOTIDE SEQUENCE [LARGE SCALE GENOMIC DNA]</scope>
    <source>
        <strain evidence="3 4">MAFF 305830</strain>
    </source>
</reference>
<dbReference type="PANTHER" id="PTHR47332">
    <property type="entry name" value="SET DOMAIN-CONTAINING PROTEIN 5"/>
    <property type="match status" value="1"/>
</dbReference>
<proteinExistence type="predicted"/>
<feature type="region of interest" description="Disordered" evidence="1">
    <location>
        <begin position="1"/>
        <end position="38"/>
    </location>
</feature>
<reference evidence="4" key="2">
    <citation type="submission" date="2015-01" db="EMBL/GenBank/DDBJ databases">
        <title>Evolutionary Origins and Diversification of the Mycorrhizal Mutualists.</title>
        <authorList>
            <consortium name="DOE Joint Genome Institute"/>
            <consortium name="Mycorrhizal Genomics Consortium"/>
            <person name="Kohler A."/>
            <person name="Kuo A."/>
            <person name="Nagy L.G."/>
            <person name="Floudas D."/>
            <person name="Copeland A."/>
            <person name="Barry K.W."/>
            <person name="Cichocki N."/>
            <person name="Veneault-Fourrey C."/>
            <person name="LaButti K."/>
            <person name="Lindquist E.A."/>
            <person name="Lipzen A."/>
            <person name="Lundell T."/>
            <person name="Morin E."/>
            <person name="Murat C."/>
            <person name="Riley R."/>
            <person name="Ohm R."/>
            <person name="Sun H."/>
            <person name="Tunlid A."/>
            <person name="Henrissat B."/>
            <person name="Grigoriev I.V."/>
            <person name="Hibbett D.S."/>
            <person name="Martin F."/>
        </authorList>
    </citation>
    <scope>NUCLEOTIDE SEQUENCE [LARGE SCALE GENOMIC DNA]</scope>
    <source>
        <strain evidence="4">MAFF 305830</strain>
    </source>
</reference>
<sequence length="359" mass="39608">MSLVRPPPIPSAPIRHHVPRMQAQEPSHPPSKVQPGKPPFKFATSARCSLGTGTGALATRPIGRGELLLAEQPLVIQHADQPRNSHSIFTALCIHPTVAQEAYLSLPNAFLRNNDASNVDALVGIFNTNCLPLAPVTPCPVPLLSSSPSTNPEQAHGVFLTLSKFNTSCHPNASLTWDQTRNVMSVHAIDTISPGDEITICYGQPLFAVCAERREYLMRLKGFWCMCRSCTLQGEESKASDRRRAELCRLFKAIPFLGHDAPAGLRVATQALQTLNAEGLNLYQDSFAYEAYQFCMLLRGPAMHNSIMSRASSTSESYVYTQNAKHWLEHAYQWKVTVSGRESEGAMFFAQLFAQFHDT</sequence>
<organism evidence="3 4">
    <name type="scientific">Serendipita vermifera MAFF 305830</name>
    <dbReference type="NCBI Taxonomy" id="933852"/>
    <lineage>
        <taxon>Eukaryota</taxon>
        <taxon>Fungi</taxon>
        <taxon>Dikarya</taxon>
        <taxon>Basidiomycota</taxon>
        <taxon>Agaricomycotina</taxon>
        <taxon>Agaricomycetes</taxon>
        <taxon>Sebacinales</taxon>
        <taxon>Serendipitaceae</taxon>
        <taxon>Serendipita</taxon>
    </lineage>
</organism>
<dbReference type="CDD" id="cd20071">
    <property type="entry name" value="SET_SMYD"/>
    <property type="match status" value="1"/>
</dbReference>
<dbReference type="Gene3D" id="2.170.270.10">
    <property type="entry name" value="SET domain"/>
    <property type="match status" value="1"/>
</dbReference>
<evidence type="ECO:0000313" key="4">
    <source>
        <dbReference type="Proteomes" id="UP000054097"/>
    </source>
</evidence>